<dbReference type="Proteomes" id="UP000229706">
    <property type="component" value="Unassembled WGS sequence"/>
</dbReference>
<evidence type="ECO:0008006" key="3">
    <source>
        <dbReference type="Google" id="ProtNLM"/>
    </source>
</evidence>
<dbReference type="SUPFAM" id="SSF48371">
    <property type="entry name" value="ARM repeat"/>
    <property type="match status" value="1"/>
</dbReference>
<dbReference type="Gene3D" id="1.25.10.10">
    <property type="entry name" value="Leucine-rich Repeat Variant"/>
    <property type="match status" value="1"/>
</dbReference>
<dbReference type="EMBL" id="PFTH01000192">
    <property type="protein sequence ID" value="PJB87770.1"/>
    <property type="molecule type" value="Genomic_DNA"/>
</dbReference>
<evidence type="ECO:0000313" key="1">
    <source>
        <dbReference type="EMBL" id="PJB87770.1"/>
    </source>
</evidence>
<evidence type="ECO:0000313" key="2">
    <source>
        <dbReference type="Proteomes" id="UP000229706"/>
    </source>
</evidence>
<dbReference type="AlphaFoldDB" id="A0A2M8DBJ1"/>
<dbReference type="InterPro" id="IPR016024">
    <property type="entry name" value="ARM-type_fold"/>
</dbReference>
<name>A0A2M8DBJ1_9BACT</name>
<reference evidence="2" key="1">
    <citation type="submission" date="2017-09" db="EMBL/GenBank/DDBJ databases">
        <title>Depth-based differentiation of microbial function through sediment-hosted aquifers and enrichment of novel symbionts in the deep terrestrial subsurface.</title>
        <authorList>
            <person name="Probst A.J."/>
            <person name="Ladd B."/>
            <person name="Jarett J.K."/>
            <person name="Geller-Mcgrath D.E."/>
            <person name="Sieber C.M.K."/>
            <person name="Emerson J.B."/>
            <person name="Anantharaman K."/>
            <person name="Thomas B.C."/>
            <person name="Malmstrom R."/>
            <person name="Stieglmeier M."/>
            <person name="Klingl A."/>
            <person name="Woyke T."/>
            <person name="Ryan C.M."/>
            <person name="Banfield J.F."/>
        </authorList>
    </citation>
    <scope>NUCLEOTIDE SEQUENCE [LARGE SCALE GENOMIC DNA]</scope>
</reference>
<dbReference type="InterPro" id="IPR011989">
    <property type="entry name" value="ARM-like"/>
</dbReference>
<accession>A0A2M8DBJ1</accession>
<gene>
    <name evidence="1" type="ORF">CO083_05225</name>
</gene>
<proteinExistence type="predicted"/>
<sequence>MVIPYIDEVITYINYDAPRVKWEAARVVANLSQKYPEKAAKAVDKLMINTKDKGTVVRWATAFALGEIVKYNKNIQKELVKKIEDIIKKEQNSGVKNVYLKALKMIK</sequence>
<comment type="caution">
    <text evidence="1">The sequence shown here is derived from an EMBL/GenBank/DDBJ whole genome shotgun (WGS) entry which is preliminary data.</text>
</comment>
<protein>
    <recommendedName>
        <fullName evidence="3">Condensin complex subunit 1 C-terminal domain-containing protein</fullName>
    </recommendedName>
</protein>
<organism evidence="1 2">
    <name type="scientific">Candidatus Roizmanbacteria bacterium CG_4_9_14_0_8_um_filter_34_12</name>
    <dbReference type="NCBI Taxonomy" id="1974840"/>
    <lineage>
        <taxon>Bacteria</taxon>
        <taxon>Candidatus Roizmaniibacteriota</taxon>
    </lineage>
</organism>